<evidence type="ECO:0000256" key="2">
    <source>
        <dbReference type="ARBA" id="ARBA00022670"/>
    </source>
</evidence>
<proteinExistence type="inferred from homology"/>
<evidence type="ECO:0000256" key="8">
    <source>
        <dbReference type="RuleBase" id="RU364100"/>
    </source>
</evidence>
<evidence type="ECO:0000256" key="4">
    <source>
        <dbReference type="ARBA" id="ARBA00022801"/>
    </source>
</evidence>
<evidence type="ECO:0000256" key="1">
    <source>
        <dbReference type="ARBA" id="ARBA00008136"/>
    </source>
</evidence>
<keyword evidence="5" id="KW-0190">Covalent protein-DNA linkage</keyword>
<keyword evidence="2 8" id="KW-0645">Protease</keyword>
<dbReference type="RefSeq" id="WP_369342857.1">
    <property type="nucleotide sequence ID" value="NZ_CP129675.1"/>
</dbReference>
<evidence type="ECO:0000256" key="7">
    <source>
        <dbReference type="ARBA" id="ARBA00023239"/>
    </source>
</evidence>
<keyword evidence="4 8" id="KW-0378">Hydrolase</keyword>
<dbReference type="EC" id="3.4.-.-" evidence="8"/>
<evidence type="ECO:0000313" key="10">
    <source>
        <dbReference type="EMBL" id="XDS49431.1"/>
    </source>
</evidence>
<evidence type="ECO:0000256" key="5">
    <source>
        <dbReference type="ARBA" id="ARBA00023124"/>
    </source>
</evidence>
<dbReference type="PANTHER" id="PTHR13604:SF0">
    <property type="entry name" value="ABASIC SITE PROCESSING PROTEIN HMCES"/>
    <property type="match status" value="1"/>
</dbReference>
<dbReference type="Gene3D" id="3.90.1680.10">
    <property type="entry name" value="SOS response associated peptidase-like"/>
    <property type="match status" value="1"/>
</dbReference>
<keyword evidence="7" id="KW-0456">Lyase</keyword>
<accession>A0AB39U9P7</accession>
<dbReference type="Pfam" id="PF02586">
    <property type="entry name" value="SRAP"/>
    <property type="match status" value="1"/>
</dbReference>
<dbReference type="GO" id="GO:0016829">
    <property type="term" value="F:lyase activity"/>
    <property type="evidence" value="ECO:0007669"/>
    <property type="project" value="UniProtKB-KW"/>
</dbReference>
<reference evidence="9" key="1">
    <citation type="submission" date="2023-07" db="EMBL/GenBank/DDBJ databases">
        <title>Bifidobacterium aquikefiriaerophilum sp. nov. and Bifidobacterium eccum sp. nov., isolated from water kefir.</title>
        <authorList>
            <person name="Breselge S."/>
            <person name="Bellassi P."/>
            <person name="Barcenilla C."/>
            <person name="Alvarez-Ordonez A."/>
            <person name="Morelli L."/>
            <person name="Cotter P.D."/>
        </authorList>
    </citation>
    <scope>NUCLEOTIDE SEQUENCE</scope>
    <source>
        <strain evidence="10">WK013_4_14</strain>
        <strain evidence="9">WK048_4_13</strain>
    </source>
</reference>
<keyword evidence="3" id="KW-0227">DNA damage</keyword>
<dbReference type="PANTHER" id="PTHR13604">
    <property type="entry name" value="DC12-RELATED"/>
    <property type="match status" value="1"/>
</dbReference>
<dbReference type="InterPro" id="IPR036590">
    <property type="entry name" value="SRAP-like"/>
</dbReference>
<dbReference type="GO" id="GO:0003697">
    <property type="term" value="F:single-stranded DNA binding"/>
    <property type="evidence" value="ECO:0007669"/>
    <property type="project" value="InterPro"/>
</dbReference>
<dbReference type="SUPFAM" id="SSF143081">
    <property type="entry name" value="BB1717-like"/>
    <property type="match status" value="1"/>
</dbReference>
<evidence type="ECO:0000313" key="9">
    <source>
        <dbReference type="EMBL" id="XDS45786.1"/>
    </source>
</evidence>
<dbReference type="InterPro" id="IPR003738">
    <property type="entry name" value="SRAP"/>
</dbReference>
<protein>
    <recommendedName>
        <fullName evidence="8">Abasic site processing protein</fullName>
        <ecNumber evidence="8">3.4.-.-</ecNumber>
    </recommendedName>
</protein>
<keyword evidence="6" id="KW-0238">DNA-binding</keyword>
<dbReference type="AlphaFoldDB" id="A0AB39U9P7"/>
<evidence type="ECO:0000256" key="6">
    <source>
        <dbReference type="ARBA" id="ARBA00023125"/>
    </source>
</evidence>
<sequence length="219" mass="24918">MCGCFAMDYVIDELADFYQATPTGKLPGKSWNIRPTQEVATILDGKDSIRHLAPSHWSFVPPWSNTVSLQYPTFNARLETVLEKATYQHAAQLQRCVIPASGYYEWRNHRDPFYFSNQDVAPLSIAGLYGWWRPQPRHHWTLTSTILTREATDNVESIHGRMPVLIADDLLDDWLDPKTAAQDILPIAQARSESLGKDLQFWQVKPLHGDAPTLTESII</sequence>
<evidence type="ECO:0000256" key="3">
    <source>
        <dbReference type="ARBA" id="ARBA00022763"/>
    </source>
</evidence>
<dbReference type="GO" id="GO:0106300">
    <property type="term" value="P:protein-DNA covalent cross-linking repair"/>
    <property type="evidence" value="ECO:0007669"/>
    <property type="project" value="InterPro"/>
</dbReference>
<dbReference type="EMBL" id="CP129675">
    <property type="protein sequence ID" value="XDS45786.1"/>
    <property type="molecule type" value="Genomic_DNA"/>
</dbReference>
<dbReference type="GO" id="GO:0008233">
    <property type="term" value="F:peptidase activity"/>
    <property type="evidence" value="ECO:0007669"/>
    <property type="project" value="UniProtKB-KW"/>
</dbReference>
<dbReference type="GO" id="GO:0006508">
    <property type="term" value="P:proteolysis"/>
    <property type="evidence" value="ECO:0007669"/>
    <property type="project" value="UniProtKB-KW"/>
</dbReference>
<name>A0AB39U9P7_9BIFI</name>
<gene>
    <name evidence="10" type="ORF">QN216_04035</name>
    <name evidence="9" type="ORF">QN217_06410</name>
</gene>
<dbReference type="EMBL" id="CP129682">
    <property type="protein sequence ID" value="XDS49431.1"/>
    <property type="molecule type" value="Genomic_DNA"/>
</dbReference>
<comment type="similarity">
    <text evidence="1 8">Belongs to the SOS response-associated peptidase family.</text>
</comment>
<organism evidence="9">
    <name type="scientific">Bifidobacterium fermentum</name>
    <dbReference type="NCBI Taxonomy" id="3059035"/>
    <lineage>
        <taxon>Bacteria</taxon>
        <taxon>Bacillati</taxon>
        <taxon>Actinomycetota</taxon>
        <taxon>Actinomycetes</taxon>
        <taxon>Bifidobacteriales</taxon>
        <taxon>Bifidobacteriaceae</taxon>
        <taxon>Bifidobacterium</taxon>
    </lineage>
</organism>